<keyword evidence="2" id="KW-1185">Reference proteome</keyword>
<evidence type="ECO:0000313" key="1">
    <source>
        <dbReference type="EMBL" id="KAH6944270.1"/>
    </source>
</evidence>
<accession>A0ACB7TB74</accession>
<reference evidence="1" key="1">
    <citation type="submission" date="2020-05" db="EMBL/GenBank/DDBJ databases">
        <title>Large-scale comparative analyses of tick genomes elucidate their genetic diversity and vector capacities.</title>
        <authorList>
            <person name="Jia N."/>
            <person name="Wang J."/>
            <person name="Shi W."/>
            <person name="Du L."/>
            <person name="Sun Y."/>
            <person name="Zhan W."/>
            <person name="Jiang J."/>
            <person name="Wang Q."/>
            <person name="Zhang B."/>
            <person name="Ji P."/>
            <person name="Sakyi L.B."/>
            <person name="Cui X."/>
            <person name="Yuan T."/>
            <person name="Jiang B."/>
            <person name="Yang W."/>
            <person name="Lam T.T.-Y."/>
            <person name="Chang Q."/>
            <person name="Ding S."/>
            <person name="Wang X."/>
            <person name="Zhu J."/>
            <person name="Ruan X."/>
            <person name="Zhao L."/>
            <person name="Wei J."/>
            <person name="Que T."/>
            <person name="Du C."/>
            <person name="Cheng J."/>
            <person name="Dai P."/>
            <person name="Han X."/>
            <person name="Huang E."/>
            <person name="Gao Y."/>
            <person name="Liu J."/>
            <person name="Shao H."/>
            <person name="Ye R."/>
            <person name="Li L."/>
            <person name="Wei W."/>
            <person name="Wang X."/>
            <person name="Wang C."/>
            <person name="Yang T."/>
            <person name="Huo Q."/>
            <person name="Li W."/>
            <person name="Guo W."/>
            <person name="Chen H."/>
            <person name="Zhou L."/>
            <person name="Ni X."/>
            <person name="Tian J."/>
            <person name="Zhou Y."/>
            <person name="Sheng Y."/>
            <person name="Liu T."/>
            <person name="Pan Y."/>
            <person name="Xia L."/>
            <person name="Li J."/>
            <person name="Zhao F."/>
            <person name="Cao W."/>
        </authorList>
    </citation>
    <scope>NUCLEOTIDE SEQUENCE</scope>
    <source>
        <strain evidence="1">Hyas-2018</strain>
    </source>
</reference>
<dbReference type="EMBL" id="CM023481">
    <property type="protein sequence ID" value="KAH6944270.1"/>
    <property type="molecule type" value="Genomic_DNA"/>
</dbReference>
<dbReference type="Proteomes" id="UP000821845">
    <property type="component" value="Chromosome 1"/>
</dbReference>
<comment type="caution">
    <text evidence="1">The sequence shown here is derived from an EMBL/GenBank/DDBJ whole genome shotgun (WGS) entry which is preliminary data.</text>
</comment>
<name>A0ACB7TB74_HYAAI</name>
<evidence type="ECO:0000313" key="2">
    <source>
        <dbReference type="Proteomes" id="UP000821845"/>
    </source>
</evidence>
<proteinExistence type="predicted"/>
<organism evidence="1 2">
    <name type="scientific">Hyalomma asiaticum</name>
    <name type="common">Tick</name>
    <dbReference type="NCBI Taxonomy" id="266040"/>
    <lineage>
        <taxon>Eukaryota</taxon>
        <taxon>Metazoa</taxon>
        <taxon>Ecdysozoa</taxon>
        <taxon>Arthropoda</taxon>
        <taxon>Chelicerata</taxon>
        <taxon>Arachnida</taxon>
        <taxon>Acari</taxon>
        <taxon>Parasitiformes</taxon>
        <taxon>Ixodida</taxon>
        <taxon>Ixodoidea</taxon>
        <taxon>Ixodidae</taxon>
        <taxon>Hyalomminae</taxon>
        <taxon>Hyalomma</taxon>
    </lineage>
</organism>
<sequence length="122" mass="13833">MGTAIFHQQNGHGPSHKRDREAIDLFDEMTSQMYGRWLVSPVGQECSLAQEEQRAETFDGAKEEKSSTGAELKVNSEEDANDKITEVLATTEDEEHSSKAKDVIDHERCEEPRLCRTHNGWE</sequence>
<protein>
    <submittedName>
        <fullName evidence="1">Uncharacterized protein</fullName>
    </submittedName>
</protein>
<gene>
    <name evidence="1" type="ORF">HPB50_002529</name>
</gene>